<dbReference type="AlphaFoldDB" id="A0AAD5XU67"/>
<feature type="compositionally biased region" description="Basic residues" evidence="1">
    <location>
        <begin position="350"/>
        <end position="361"/>
    </location>
</feature>
<feature type="compositionally biased region" description="Low complexity" evidence="1">
    <location>
        <begin position="308"/>
        <end position="346"/>
    </location>
</feature>
<dbReference type="Proteomes" id="UP001212152">
    <property type="component" value="Unassembled WGS sequence"/>
</dbReference>
<evidence type="ECO:0000256" key="1">
    <source>
        <dbReference type="SAM" id="MobiDB-lite"/>
    </source>
</evidence>
<feature type="region of interest" description="Disordered" evidence="1">
    <location>
        <begin position="500"/>
        <end position="527"/>
    </location>
</feature>
<name>A0AAD5XU67_9FUNG</name>
<proteinExistence type="predicted"/>
<gene>
    <name evidence="2" type="ORF">HDU87_000751</name>
</gene>
<comment type="caution">
    <text evidence="2">The sequence shown here is derived from an EMBL/GenBank/DDBJ whole genome shotgun (WGS) entry which is preliminary data.</text>
</comment>
<evidence type="ECO:0000313" key="3">
    <source>
        <dbReference type="Proteomes" id="UP001212152"/>
    </source>
</evidence>
<reference evidence="2" key="1">
    <citation type="submission" date="2020-05" db="EMBL/GenBank/DDBJ databases">
        <title>Phylogenomic resolution of chytrid fungi.</title>
        <authorList>
            <person name="Stajich J.E."/>
            <person name="Amses K."/>
            <person name="Simmons R."/>
            <person name="Seto K."/>
            <person name="Myers J."/>
            <person name="Bonds A."/>
            <person name="Quandt C.A."/>
            <person name="Barry K."/>
            <person name="Liu P."/>
            <person name="Grigoriev I."/>
            <person name="Longcore J.E."/>
            <person name="James T.Y."/>
        </authorList>
    </citation>
    <scope>NUCLEOTIDE SEQUENCE</scope>
    <source>
        <strain evidence="2">JEL0379</strain>
    </source>
</reference>
<dbReference type="EMBL" id="JADGJQ010000011">
    <property type="protein sequence ID" value="KAJ3181733.1"/>
    <property type="molecule type" value="Genomic_DNA"/>
</dbReference>
<protein>
    <submittedName>
        <fullName evidence="2">Uncharacterized protein</fullName>
    </submittedName>
</protein>
<feature type="compositionally biased region" description="Basic residues" evidence="1">
    <location>
        <begin position="512"/>
        <end position="527"/>
    </location>
</feature>
<keyword evidence="3" id="KW-1185">Reference proteome</keyword>
<feature type="region of interest" description="Disordered" evidence="1">
    <location>
        <begin position="305"/>
        <end position="377"/>
    </location>
</feature>
<accession>A0AAD5XU67</accession>
<sequence>MCRIPGTHDQLRIHEPTVITVPPLRLQQKIEVIESGKLFSRWEFLCHESSVRTLAAEAGWTETQENTMEDTNSDKVSWFLGYVKRHIRACQSNPQKYSLEFTITAKESAHLTFAEIVHDYRRVELLRIELNRSPWVEVENAVCHEFQELKAQRDILTFRWLKSIETISLRRPSLLSESLASSLLQPSAHRKMHKHRKPDPAQIEFGACSTAEVFNSKQLGVHVMSYPDSYIEPGQSSPGPYCSKHLSPAEQYCISLVKTASAYKLMVGSPKFPFLHYTSEDVTERHIEHLTRTLTDTNRARNSLCKLTSGSSDSDINSSGSSSSSSSIPRTSSSNSEISASTSSNSHRSQPAHHKSRRRTTEHRTRVSNTIPHPAPLRAPTVPTVIFDDFLAGCTSTPESYRAVLVVHTHAKCHPQHRAGLVLEYRNLPDQRWHPLIVVRLRRTKKDLIAQHMEEAIHVVRREVERLRARLAKVFEMLRRNDEQLLRAVQAELGKYEVGGGESPLQQSGRTKIIRGGRTKRPTLHWR</sequence>
<evidence type="ECO:0000313" key="2">
    <source>
        <dbReference type="EMBL" id="KAJ3181733.1"/>
    </source>
</evidence>
<organism evidence="2 3">
    <name type="scientific">Geranomyces variabilis</name>
    <dbReference type="NCBI Taxonomy" id="109894"/>
    <lineage>
        <taxon>Eukaryota</taxon>
        <taxon>Fungi</taxon>
        <taxon>Fungi incertae sedis</taxon>
        <taxon>Chytridiomycota</taxon>
        <taxon>Chytridiomycota incertae sedis</taxon>
        <taxon>Chytridiomycetes</taxon>
        <taxon>Spizellomycetales</taxon>
        <taxon>Powellomycetaceae</taxon>
        <taxon>Geranomyces</taxon>
    </lineage>
</organism>